<dbReference type="STRING" id="686832.A0A0C2YEJ3"/>
<dbReference type="HOGENOM" id="CLU_027977_0_0_1"/>
<evidence type="ECO:0000313" key="4">
    <source>
        <dbReference type="Proteomes" id="UP000053424"/>
    </source>
</evidence>
<feature type="chain" id="PRO_5002159223" description="Phosphoesterase" evidence="2">
    <location>
        <begin position="22"/>
        <end position="284"/>
    </location>
</feature>
<evidence type="ECO:0000256" key="1">
    <source>
        <dbReference type="ARBA" id="ARBA00022801"/>
    </source>
</evidence>
<gene>
    <name evidence="3" type="ORF">M413DRAFT_446962</name>
</gene>
<dbReference type="GO" id="GO:0009395">
    <property type="term" value="P:phospholipid catabolic process"/>
    <property type="evidence" value="ECO:0007669"/>
    <property type="project" value="TreeGrafter"/>
</dbReference>
<accession>A0A0C2YEJ3</accession>
<dbReference type="PANTHER" id="PTHR31956">
    <property type="entry name" value="NON-SPECIFIC PHOSPHOLIPASE C4-RELATED"/>
    <property type="match status" value="1"/>
</dbReference>
<dbReference type="Gene3D" id="3.40.720.10">
    <property type="entry name" value="Alkaline Phosphatase, subunit A"/>
    <property type="match status" value="1"/>
</dbReference>
<reference evidence="3 4" key="1">
    <citation type="submission" date="2014-04" db="EMBL/GenBank/DDBJ databases">
        <authorList>
            <consortium name="DOE Joint Genome Institute"/>
            <person name="Kuo A."/>
            <person name="Gay G."/>
            <person name="Dore J."/>
            <person name="Kohler A."/>
            <person name="Nagy L.G."/>
            <person name="Floudas D."/>
            <person name="Copeland A."/>
            <person name="Barry K.W."/>
            <person name="Cichocki N."/>
            <person name="Veneault-Fourrey C."/>
            <person name="LaButti K."/>
            <person name="Lindquist E.A."/>
            <person name="Lipzen A."/>
            <person name="Lundell T."/>
            <person name="Morin E."/>
            <person name="Murat C."/>
            <person name="Sun H."/>
            <person name="Tunlid A."/>
            <person name="Henrissat B."/>
            <person name="Grigoriev I.V."/>
            <person name="Hibbett D.S."/>
            <person name="Martin F."/>
            <person name="Nordberg H.P."/>
            <person name="Cantor M.N."/>
            <person name="Hua S.X."/>
        </authorList>
    </citation>
    <scope>NUCLEOTIDE SEQUENCE [LARGE SCALE GENOMIC DNA]</scope>
    <source>
        <strain evidence="4">h7</strain>
    </source>
</reference>
<proteinExistence type="predicted"/>
<dbReference type="Proteomes" id="UP000053424">
    <property type="component" value="Unassembled WGS sequence"/>
</dbReference>
<dbReference type="PANTHER" id="PTHR31956:SF8">
    <property type="entry name" value="ACID PHOSPHATASE PHOA (AFU_ORTHOLOGUE AFUA_1G03570)"/>
    <property type="match status" value="1"/>
</dbReference>
<evidence type="ECO:0000256" key="2">
    <source>
        <dbReference type="SAM" id="SignalP"/>
    </source>
</evidence>
<feature type="signal peptide" evidence="2">
    <location>
        <begin position="1"/>
        <end position="21"/>
    </location>
</feature>
<dbReference type="OrthoDB" id="5135119at2759"/>
<dbReference type="InterPro" id="IPR007312">
    <property type="entry name" value="Phosphoesterase"/>
</dbReference>
<reference evidence="4" key="2">
    <citation type="submission" date="2015-01" db="EMBL/GenBank/DDBJ databases">
        <title>Evolutionary Origins and Diversification of the Mycorrhizal Mutualists.</title>
        <authorList>
            <consortium name="DOE Joint Genome Institute"/>
            <consortium name="Mycorrhizal Genomics Consortium"/>
            <person name="Kohler A."/>
            <person name="Kuo A."/>
            <person name="Nagy L.G."/>
            <person name="Floudas D."/>
            <person name="Copeland A."/>
            <person name="Barry K.W."/>
            <person name="Cichocki N."/>
            <person name="Veneault-Fourrey C."/>
            <person name="LaButti K."/>
            <person name="Lindquist E.A."/>
            <person name="Lipzen A."/>
            <person name="Lundell T."/>
            <person name="Morin E."/>
            <person name="Murat C."/>
            <person name="Riley R."/>
            <person name="Ohm R."/>
            <person name="Sun H."/>
            <person name="Tunlid A."/>
            <person name="Henrissat B."/>
            <person name="Grigoriev I.V."/>
            <person name="Hibbett D.S."/>
            <person name="Martin F."/>
        </authorList>
    </citation>
    <scope>NUCLEOTIDE SEQUENCE [LARGE SCALE GENOMIC DNA]</scope>
    <source>
        <strain evidence="4">h7</strain>
    </source>
</reference>
<keyword evidence="4" id="KW-1185">Reference proteome</keyword>
<dbReference type="SUPFAM" id="SSF53649">
    <property type="entry name" value="Alkaline phosphatase-like"/>
    <property type="match status" value="1"/>
</dbReference>
<organism evidence="3 4">
    <name type="scientific">Hebeloma cylindrosporum</name>
    <dbReference type="NCBI Taxonomy" id="76867"/>
    <lineage>
        <taxon>Eukaryota</taxon>
        <taxon>Fungi</taxon>
        <taxon>Dikarya</taxon>
        <taxon>Basidiomycota</taxon>
        <taxon>Agaricomycotina</taxon>
        <taxon>Agaricomycetes</taxon>
        <taxon>Agaricomycetidae</taxon>
        <taxon>Agaricales</taxon>
        <taxon>Agaricineae</taxon>
        <taxon>Hymenogastraceae</taxon>
        <taxon>Hebeloma</taxon>
    </lineage>
</organism>
<evidence type="ECO:0008006" key="5">
    <source>
        <dbReference type="Google" id="ProtNLM"/>
    </source>
</evidence>
<dbReference type="InterPro" id="IPR017850">
    <property type="entry name" value="Alkaline_phosphatase_core_sf"/>
</dbReference>
<dbReference type="GO" id="GO:0016788">
    <property type="term" value="F:hydrolase activity, acting on ester bonds"/>
    <property type="evidence" value="ECO:0007669"/>
    <property type="project" value="InterPro"/>
</dbReference>
<keyword evidence="2" id="KW-0732">Signal</keyword>
<sequence length="284" mass="30299">MIFSKIVALPVAAALFSVASAAPSANANATLSSRATTFSNMLLIILENTNFAPAYADPNLKSFANSGIIYNNWLAYGHPSQPNYIAMTSGSANGVTTDASVTIDVQNIADLLEAKGLTWKSYQENWPGPCYTGTSSGPYYRKHNPFISYKNIQTNPTRCAKIVDASKLATDISSGTTPTFAWYTPNLNNDGHDTGVTFAGNWLKNFLATTPVLTTFDVVMVTFDENAGASPNKVYTAIAGKKVTTAGVTDSTALNHFSLLKTLENNFGLGNLGKSDVTATPFTF</sequence>
<keyword evidence="1" id="KW-0378">Hydrolase</keyword>
<dbReference type="EMBL" id="KN831785">
    <property type="protein sequence ID" value="KIM39457.1"/>
    <property type="molecule type" value="Genomic_DNA"/>
</dbReference>
<protein>
    <recommendedName>
        <fullName evidence="5">Phosphoesterase</fullName>
    </recommendedName>
</protein>
<name>A0A0C2YEJ3_HEBCY</name>
<evidence type="ECO:0000313" key="3">
    <source>
        <dbReference type="EMBL" id="KIM39457.1"/>
    </source>
</evidence>
<dbReference type="AlphaFoldDB" id="A0A0C2YEJ3"/>
<dbReference type="Pfam" id="PF04185">
    <property type="entry name" value="Phosphoesterase"/>
    <property type="match status" value="1"/>
</dbReference>